<dbReference type="EMBL" id="CACVAP010000024">
    <property type="protein sequence ID" value="CAA6799706.1"/>
    <property type="molecule type" value="Genomic_DNA"/>
</dbReference>
<accession>A0A6S6RVD1</accession>
<proteinExistence type="predicted"/>
<evidence type="ECO:0000313" key="2">
    <source>
        <dbReference type="EMBL" id="CAA6799706.1"/>
    </source>
</evidence>
<keyword evidence="2" id="KW-0251">Elongation factor</keyword>
<dbReference type="AlphaFoldDB" id="A0A6S6RVD1"/>
<feature type="non-terminal residue" evidence="2">
    <location>
        <position position="22"/>
    </location>
</feature>
<reference evidence="2" key="1">
    <citation type="submission" date="2020-01" db="EMBL/GenBank/DDBJ databases">
        <authorList>
            <person name="Meier V. D."/>
            <person name="Meier V D."/>
        </authorList>
    </citation>
    <scope>NUCLEOTIDE SEQUENCE</scope>
    <source>
        <strain evidence="2">HLG_WM_MAG_06</strain>
    </source>
</reference>
<gene>
    <name evidence="2" type="ORF">HELGO_WM32115</name>
</gene>
<keyword evidence="2" id="KW-0648">Protein biosynthesis</keyword>
<dbReference type="GO" id="GO:0003746">
    <property type="term" value="F:translation elongation factor activity"/>
    <property type="evidence" value="ECO:0007669"/>
    <property type="project" value="UniProtKB-KW"/>
</dbReference>
<feature type="region of interest" description="Disordered" evidence="1">
    <location>
        <begin position="1"/>
        <end position="22"/>
    </location>
</feature>
<name>A0A6S6RVD1_9BACT</name>
<organism evidence="2">
    <name type="scientific">uncultured Sulfurovum sp</name>
    <dbReference type="NCBI Taxonomy" id="269237"/>
    <lineage>
        <taxon>Bacteria</taxon>
        <taxon>Pseudomonadati</taxon>
        <taxon>Campylobacterota</taxon>
        <taxon>Epsilonproteobacteria</taxon>
        <taxon>Campylobacterales</taxon>
        <taxon>Sulfurovaceae</taxon>
        <taxon>Sulfurovum</taxon>
        <taxon>environmental samples</taxon>
    </lineage>
</organism>
<sequence>MANFGPKDIKKLRETTSAGMMD</sequence>
<protein>
    <submittedName>
        <fullName evidence="2">Translation elongation factor Ts</fullName>
    </submittedName>
</protein>
<evidence type="ECO:0000256" key="1">
    <source>
        <dbReference type="SAM" id="MobiDB-lite"/>
    </source>
</evidence>